<keyword evidence="3 6" id="KW-0548">Nucleotidyltransferase</keyword>
<evidence type="ECO:0000259" key="5">
    <source>
        <dbReference type="Pfam" id="PF00483"/>
    </source>
</evidence>
<dbReference type="AlphaFoldDB" id="A0A7V8NRK5"/>
<proteinExistence type="inferred from homology"/>
<name>A0A7V8NRK5_9BACT</name>
<comment type="similarity">
    <text evidence="1">Belongs to the bacterial/plant glucose-1-phosphate adenylyltransferase family.</text>
</comment>
<keyword evidence="7" id="KW-1185">Reference proteome</keyword>
<sequence>MRDAIAVLLAGGQGERLWPLTRDRAKPAVPFGALYRIIDITLSNCINSSLRRVFILTQYKALSLNRHVRAGWSPLAGLGE</sequence>
<reference evidence="6" key="1">
    <citation type="submission" date="2020-06" db="EMBL/GenBank/DDBJ databases">
        <title>Legume-microbial interactions unlock mineral nutrients during tropical forest succession.</title>
        <authorList>
            <person name="Epihov D.Z."/>
        </authorList>
    </citation>
    <scope>NUCLEOTIDE SEQUENCE [LARGE SCALE GENOMIC DNA]</scope>
    <source>
        <strain evidence="6">Pan2503</strain>
    </source>
</reference>
<dbReference type="Proteomes" id="UP000567293">
    <property type="component" value="Unassembled WGS sequence"/>
</dbReference>
<evidence type="ECO:0000313" key="6">
    <source>
        <dbReference type="EMBL" id="MBA0086156.1"/>
    </source>
</evidence>
<gene>
    <name evidence="6" type="ORF">HRJ53_14305</name>
</gene>
<dbReference type="SUPFAM" id="SSF53448">
    <property type="entry name" value="Nucleotide-diphospho-sugar transferases"/>
    <property type="match status" value="1"/>
</dbReference>
<keyword evidence="2" id="KW-0808">Transferase</keyword>
<dbReference type="InterPro" id="IPR005835">
    <property type="entry name" value="NTP_transferase_dom"/>
</dbReference>
<feature type="domain" description="Nucleotidyl transferase" evidence="5">
    <location>
        <begin position="6"/>
        <end position="72"/>
    </location>
</feature>
<evidence type="ECO:0000313" key="7">
    <source>
        <dbReference type="Proteomes" id="UP000567293"/>
    </source>
</evidence>
<accession>A0A7V8NRK5</accession>
<dbReference type="Pfam" id="PF00483">
    <property type="entry name" value="NTP_transferase"/>
    <property type="match status" value="1"/>
</dbReference>
<evidence type="ECO:0000256" key="3">
    <source>
        <dbReference type="ARBA" id="ARBA00022695"/>
    </source>
</evidence>
<dbReference type="Gene3D" id="3.90.550.10">
    <property type="entry name" value="Spore Coat Polysaccharide Biosynthesis Protein SpsA, Chain A"/>
    <property type="match status" value="1"/>
</dbReference>
<comment type="caution">
    <text evidence="6">The sequence shown here is derived from an EMBL/GenBank/DDBJ whole genome shotgun (WGS) entry which is preliminary data.</text>
</comment>
<dbReference type="GO" id="GO:0008878">
    <property type="term" value="F:glucose-1-phosphate adenylyltransferase activity"/>
    <property type="evidence" value="ECO:0007669"/>
    <property type="project" value="InterPro"/>
</dbReference>
<dbReference type="GO" id="GO:0005978">
    <property type="term" value="P:glycogen biosynthetic process"/>
    <property type="evidence" value="ECO:0007669"/>
    <property type="project" value="UniProtKB-KW"/>
</dbReference>
<evidence type="ECO:0000256" key="4">
    <source>
        <dbReference type="ARBA" id="ARBA00023056"/>
    </source>
</evidence>
<protein>
    <submittedName>
        <fullName evidence="6">Glucose-1-phosphate adenylyltransferase</fullName>
    </submittedName>
</protein>
<feature type="non-terminal residue" evidence="6">
    <location>
        <position position="80"/>
    </location>
</feature>
<organism evidence="6 7">
    <name type="scientific">Candidatus Acidiferrum panamense</name>
    <dbReference type="NCBI Taxonomy" id="2741543"/>
    <lineage>
        <taxon>Bacteria</taxon>
        <taxon>Pseudomonadati</taxon>
        <taxon>Acidobacteriota</taxon>
        <taxon>Terriglobia</taxon>
        <taxon>Candidatus Acidiferrales</taxon>
        <taxon>Candidatus Acidiferrum</taxon>
    </lineage>
</organism>
<evidence type="ECO:0000256" key="1">
    <source>
        <dbReference type="ARBA" id="ARBA00010443"/>
    </source>
</evidence>
<evidence type="ECO:0000256" key="2">
    <source>
        <dbReference type="ARBA" id="ARBA00022679"/>
    </source>
</evidence>
<dbReference type="PANTHER" id="PTHR43523:SF2">
    <property type="entry name" value="GLUCOSE-1-PHOSPHATE ADENYLYLTRANSFERASE"/>
    <property type="match status" value="1"/>
</dbReference>
<dbReference type="EMBL" id="JACDQQ010001376">
    <property type="protein sequence ID" value="MBA0086156.1"/>
    <property type="molecule type" value="Genomic_DNA"/>
</dbReference>
<dbReference type="InterPro" id="IPR011831">
    <property type="entry name" value="ADP-Glc_PPase"/>
</dbReference>
<keyword evidence="4" id="KW-0320">Glycogen biosynthesis</keyword>
<dbReference type="PANTHER" id="PTHR43523">
    <property type="entry name" value="GLUCOSE-1-PHOSPHATE ADENYLYLTRANSFERASE-RELATED"/>
    <property type="match status" value="1"/>
</dbReference>
<dbReference type="InterPro" id="IPR029044">
    <property type="entry name" value="Nucleotide-diphossugar_trans"/>
</dbReference>